<reference evidence="2" key="1">
    <citation type="journal article" date="2023" name="IMA Fungus">
        <title>Comparative genomic study of the Penicillium genus elucidates a diverse pangenome and 15 lateral gene transfer events.</title>
        <authorList>
            <person name="Petersen C."/>
            <person name="Sorensen T."/>
            <person name="Nielsen M.R."/>
            <person name="Sondergaard T.E."/>
            <person name="Sorensen J.L."/>
            <person name="Fitzpatrick D.A."/>
            <person name="Frisvad J.C."/>
            <person name="Nielsen K.L."/>
        </authorList>
    </citation>
    <scope>NUCLEOTIDE SEQUENCE</scope>
    <source>
        <strain evidence="2">IBT 12815</strain>
    </source>
</reference>
<dbReference type="GeneID" id="81581354"/>
<name>A0AAD6H718_9EURO</name>
<organism evidence="2 3">
    <name type="scientific">Penicillium hordei</name>
    <dbReference type="NCBI Taxonomy" id="40994"/>
    <lineage>
        <taxon>Eukaryota</taxon>
        <taxon>Fungi</taxon>
        <taxon>Dikarya</taxon>
        <taxon>Ascomycota</taxon>
        <taxon>Pezizomycotina</taxon>
        <taxon>Eurotiomycetes</taxon>
        <taxon>Eurotiomycetidae</taxon>
        <taxon>Eurotiales</taxon>
        <taxon>Aspergillaceae</taxon>
        <taxon>Penicillium</taxon>
    </lineage>
</organism>
<dbReference type="EMBL" id="JAQJAE010000001">
    <property type="protein sequence ID" value="KAJ5614940.1"/>
    <property type="molecule type" value="Genomic_DNA"/>
</dbReference>
<keyword evidence="3" id="KW-1185">Reference proteome</keyword>
<feature type="compositionally biased region" description="Gly residues" evidence="1">
    <location>
        <begin position="114"/>
        <end position="136"/>
    </location>
</feature>
<evidence type="ECO:0000313" key="3">
    <source>
        <dbReference type="Proteomes" id="UP001213799"/>
    </source>
</evidence>
<proteinExistence type="predicted"/>
<feature type="region of interest" description="Disordered" evidence="1">
    <location>
        <begin position="1"/>
        <end position="43"/>
    </location>
</feature>
<dbReference type="Proteomes" id="UP001213799">
    <property type="component" value="Unassembled WGS sequence"/>
</dbReference>
<comment type="caution">
    <text evidence="2">The sequence shown here is derived from an EMBL/GenBank/DDBJ whole genome shotgun (WGS) entry which is preliminary data.</text>
</comment>
<accession>A0AAD6H718</accession>
<dbReference type="AlphaFoldDB" id="A0AAD6H718"/>
<evidence type="ECO:0000313" key="2">
    <source>
        <dbReference type="EMBL" id="KAJ5614940.1"/>
    </source>
</evidence>
<dbReference type="RefSeq" id="XP_056756107.1">
    <property type="nucleotide sequence ID" value="XM_056891112.1"/>
</dbReference>
<gene>
    <name evidence="2" type="ORF">N7537_000054</name>
</gene>
<reference evidence="2" key="2">
    <citation type="submission" date="2023-01" db="EMBL/GenBank/DDBJ databases">
        <authorList>
            <person name="Petersen C."/>
        </authorList>
    </citation>
    <scope>NUCLEOTIDE SEQUENCE</scope>
    <source>
        <strain evidence="2">IBT 12815</strain>
    </source>
</reference>
<sequence>MSEQLPPSGPGGGRHDVGSTAQRRRKEAWRSMHRQNAPQVAAQTAHDARIAALIVRAVQHQVDQEGFQPSAARDARAAELTVRAIEAQVNLRIEQDFGARGGSVRGDQFRGRGRGQGRGDMQGGHHGRGGGGGGGRDATREGGRGGYNRRGSYGAAYRAGVVDAGRQNPPSDQVRIHQHSGHQVVRGVAPTGPRSWTRHQTRLEDMAGKSNLLL</sequence>
<feature type="compositionally biased region" description="Basic residues" evidence="1">
    <location>
        <begin position="22"/>
        <end position="33"/>
    </location>
</feature>
<feature type="region of interest" description="Disordered" evidence="1">
    <location>
        <begin position="102"/>
        <end position="151"/>
    </location>
</feature>
<evidence type="ECO:0000256" key="1">
    <source>
        <dbReference type="SAM" id="MobiDB-lite"/>
    </source>
</evidence>
<protein>
    <submittedName>
        <fullName evidence="2">Craniofacial development protein 1/Bucentaur</fullName>
    </submittedName>
</protein>